<evidence type="ECO:0000256" key="1">
    <source>
        <dbReference type="SAM" id="MobiDB-lite"/>
    </source>
</evidence>
<geneLocation type="plasmid" evidence="2 3">
    <name>pMsip01</name>
</geneLocation>
<dbReference type="OrthoDB" id="9112929at2"/>
<proteinExistence type="predicted"/>
<keyword evidence="2" id="KW-0614">Plasmid</keyword>
<reference evidence="2 3" key="2">
    <citation type="journal article" date="2011" name="J. Bacteriol.">
        <title>Genomes of three methylotrophs from a single niche uncover genetic and metabolic divergence of Methylophilaceae.</title>
        <authorList>
            <person name="Lapidus A."/>
            <person name="Clum A."/>
            <person name="Labutti K."/>
            <person name="Kaluzhnaya M.G."/>
            <person name="Lim S."/>
            <person name="Beck D.A."/>
            <person name="Glavina Del Rio T."/>
            <person name="Nolan M."/>
            <person name="Mavromatis K."/>
            <person name="Huntemann M."/>
            <person name="Lucas S."/>
            <person name="Lidstrom M.E."/>
            <person name="Ivanova N."/>
            <person name="Chistoserdova L."/>
        </authorList>
    </citation>
    <scope>NUCLEOTIDE SEQUENCE [LARGE SCALE GENOMIC DNA]</scope>
    <source>
        <strain evidence="2 3">SIP3-4</strain>
        <plasmid evidence="2 3">pMsip01</plasmid>
    </source>
</reference>
<accession>C6XER6</accession>
<dbReference type="RefSeq" id="WP_012777721.1">
    <property type="nucleotide sequence ID" value="NC_012970.1"/>
</dbReference>
<dbReference type="EMBL" id="CP001675">
    <property type="protein sequence ID" value="ACT52123.1"/>
    <property type="molecule type" value="Genomic_DNA"/>
</dbReference>
<sequence>MAKVANSNTANKPVTLSHRRSPVGRPRSRLESLAVIQTRIPEPMYRYCKVVQSIRYPSLTEMFEDMLIRFDTERPWEHGLLWRQPKSAISYHDADAMRTGWKQININLKKDLKSKIITTCKTLNISMSAYSYTALYWWIQYVYPQK</sequence>
<dbReference type="AlphaFoldDB" id="C6XER6"/>
<protein>
    <submittedName>
        <fullName evidence="2">Uncharacterized protein</fullName>
    </submittedName>
</protein>
<dbReference type="HOGENOM" id="CLU_1775265_0_0_4"/>
<keyword evidence="3" id="KW-1185">Reference proteome</keyword>
<evidence type="ECO:0000313" key="3">
    <source>
        <dbReference type="Proteomes" id="UP000002743"/>
    </source>
</evidence>
<gene>
    <name evidence="2" type="ordered locus">Msip34_2899</name>
</gene>
<organism evidence="2 3">
    <name type="scientific">Methylovorus glucosotrophus (strain SIP3-4)</name>
    <dbReference type="NCBI Taxonomy" id="582744"/>
    <lineage>
        <taxon>Bacteria</taxon>
        <taxon>Pseudomonadati</taxon>
        <taxon>Pseudomonadota</taxon>
        <taxon>Betaproteobacteria</taxon>
        <taxon>Nitrosomonadales</taxon>
        <taxon>Methylophilaceae</taxon>
        <taxon>Methylovorus</taxon>
    </lineage>
</organism>
<reference evidence="3" key="1">
    <citation type="submission" date="2009-07" db="EMBL/GenBank/DDBJ databases">
        <title>Complete sequence of plasmid 1 of Methylovorus sp. SIP3-4.</title>
        <authorList>
            <consortium name="US DOE Joint Genome Institute"/>
            <person name="Lucas S."/>
            <person name="Copeland A."/>
            <person name="Lapidus A."/>
            <person name="Glavina del Rio T."/>
            <person name="Tice H."/>
            <person name="Bruce D."/>
            <person name="Goodwin L."/>
            <person name="Pitluck S."/>
            <person name="Clum A."/>
            <person name="Larimer F."/>
            <person name="Land M."/>
            <person name="Hauser L."/>
            <person name="Kyrpides N."/>
            <person name="Mikhailova N."/>
            <person name="Kayluzhnaya M."/>
            <person name="Chistoserdova L."/>
        </authorList>
    </citation>
    <scope>NUCLEOTIDE SEQUENCE [LARGE SCALE GENOMIC DNA]</scope>
    <source>
        <strain evidence="3">SIP3-4</strain>
        <plasmid evidence="3">pMsip01</plasmid>
    </source>
</reference>
<feature type="region of interest" description="Disordered" evidence="1">
    <location>
        <begin position="1"/>
        <end position="25"/>
    </location>
</feature>
<evidence type="ECO:0000313" key="2">
    <source>
        <dbReference type="EMBL" id="ACT52123.1"/>
    </source>
</evidence>
<name>C6XER6_METGS</name>
<dbReference type="KEGG" id="mei:Msip34_2899"/>
<dbReference type="Proteomes" id="UP000002743">
    <property type="component" value="Plasmid pMsip01"/>
</dbReference>
<feature type="compositionally biased region" description="Polar residues" evidence="1">
    <location>
        <begin position="1"/>
        <end position="14"/>
    </location>
</feature>